<gene>
    <name evidence="1" type="ORF">LCL61_07420</name>
</gene>
<sequence>MRPAPDTFDTKRAAERWLSLTETQVTQGEWIDPERAKRKLGDYADQWITQRPGFRPRTVELYKWLLRKHIAPDLGGVELGKLSTAIIRQWRADRLTVGVSESVTAKSYRLLRAILNTAVEEDKILPRNPCRVRGADRENPDERPVITVAQVFDLASRMPERFRALVLLAAFGSLRWGEVTALRRCDVAEDAGWVRVSRAMVEVPGRGLVVGPPKSRAGVRTLIIPAAVRPDLLRHLETWVKPEQDALLFTGERGGNAVRRPNFSQRTKWVEVVEKMGLKGLHFHDLRHAGNIWASKAGTSTKDLMARMGHDDMRAALIYQRATSEADAQIADRLSKLVDRHRKGTTPDDDEDQDGQPVPVG</sequence>
<name>A0ACD5B7N0_9PSEU</name>
<accession>A0ACD5B7N0</accession>
<evidence type="ECO:0000313" key="2">
    <source>
        <dbReference type="Proteomes" id="UP001456344"/>
    </source>
</evidence>
<protein>
    <submittedName>
        <fullName evidence="1">Site-specific integrase</fullName>
    </submittedName>
</protein>
<dbReference type="Proteomes" id="UP001456344">
    <property type="component" value="Chromosome"/>
</dbReference>
<dbReference type="EMBL" id="CP150484">
    <property type="protein sequence ID" value="WYW15381.1"/>
    <property type="molecule type" value="Genomic_DNA"/>
</dbReference>
<evidence type="ECO:0000313" key="1">
    <source>
        <dbReference type="EMBL" id="WYW15381.1"/>
    </source>
</evidence>
<keyword evidence="2" id="KW-1185">Reference proteome</keyword>
<proteinExistence type="predicted"/>
<organism evidence="1 2">
    <name type="scientific">Amycolatopsis coloradensis</name>
    <dbReference type="NCBI Taxonomy" id="76021"/>
    <lineage>
        <taxon>Bacteria</taxon>
        <taxon>Bacillati</taxon>
        <taxon>Actinomycetota</taxon>
        <taxon>Actinomycetes</taxon>
        <taxon>Pseudonocardiales</taxon>
        <taxon>Pseudonocardiaceae</taxon>
        <taxon>Amycolatopsis</taxon>
    </lineage>
</organism>
<reference evidence="1" key="1">
    <citation type="submission" date="2023-10" db="EMBL/GenBank/DDBJ databases">
        <title>Whole genome sequencing of actinobacterial strain Amycolatopsis sp. (BCA-696) identifies the underlying plant growth-promoting genes.</title>
        <authorList>
            <person name="Gandham P."/>
            <person name="Vadla N."/>
            <person name="Saji A."/>
            <person name="Srinivas V."/>
            <person name="Ruperao P."/>
            <person name="Selvanayagam S."/>
            <person name="Saxena R.K."/>
            <person name="Rathore A."/>
            <person name="Gopalakrishnan S."/>
            <person name="Thakur V."/>
        </authorList>
    </citation>
    <scope>NUCLEOTIDE SEQUENCE</scope>
    <source>
        <strain evidence="1">BCA-696</strain>
    </source>
</reference>